<dbReference type="Pfam" id="PF01135">
    <property type="entry name" value="PCMT"/>
    <property type="match status" value="1"/>
</dbReference>
<dbReference type="PANTHER" id="PTHR11579:SF0">
    <property type="entry name" value="PROTEIN-L-ISOASPARTATE(D-ASPARTATE) O-METHYLTRANSFERASE"/>
    <property type="match status" value="1"/>
</dbReference>
<evidence type="ECO:0000256" key="7">
    <source>
        <dbReference type="ARBA" id="ARBA00022679"/>
    </source>
</evidence>
<evidence type="ECO:0000256" key="4">
    <source>
        <dbReference type="ARBA" id="ARBA00013346"/>
    </source>
</evidence>
<comment type="caution">
    <text evidence="12">The sequence shown here is derived from an EMBL/GenBank/DDBJ whole genome shotgun (WGS) entry which is preliminary data.</text>
</comment>
<evidence type="ECO:0000256" key="1">
    <source>
        <dbReference type="ARBA" id="ARBA00004496"/>
    </source>
</evidence>
<comment type="subcellular location">
    <subcellularLocation>
        <location evidence="1">Cytoplasm</location>
    </subcellularLocation>
</comment>
<organism evidence="12 13">
    <name type="scientific">Prauserella endophytica</name>
    <dbReference type="NCBI Taxonomy" id="1592324"/>
    <lineage>
        <taxon>Bacteria</taxon>
        <taxon>Bacillati</taxon>
        <taxon>Actinomycetota</taxon>
        <taxon>Actinomycetes</taxon>
        <taxon>Pseudonocardiales</taxon>
        <taxon>Pseudonocardiaceae</taxon>
        <taxon>Prauserella</taxon>
        <taxon>Prauserella coralliicola group</taxon>
    </lineage>
</organism>
<dbReference type="Proteomes" id="UP000309992">
    <property type="component" value="Unassembled WGS sequence"/>
</dbReference>
<dbReference type="SUPFAM" id="SSF53335">
    <property type="entry name" value="S-adenosyl-L-methionine-dependent methyltransferases"/>
    <property type="match status" value="1"/>
</dbReference>
<dbReference type="PANTHER" id="PTHR11579">
    <property type="entry name" value="PROTEIN-L-ISOASPARTATE O-METHYLTRANSFERASE"/>
    <property type="match status" value="1"/>
</dbReference>
<dbReference type="Gene3D" id="3.40.50.150">
    <property type="entry name" value="Vaccinia Virus protein VP39"/>
    <property type="match status" value="1"/>
</dbReference>
<dbReference type="GO" id="GO:0008168">
    <property type="term" value="F:methyltransferase activity"/>
    <property type="evidence" value="ECO:0007669"/>
    <property type="project" value="UniProtKB-KW"/>
</dbReference>
<name>A0ABY2SCC7_9PSEU</name>
<dbReference type="InterPro" id="IPR026448">
    <property type="entry name" value="Methyltr_grasp"/>
</dbReference>
<evidence type="ECO:0000256" key="5">
    <source>
        <dbReference type="ARBA" id="ARBA00022490"/>
    </source>
</evidence>
<dbReference type="NCBIfam" id="TIGR04188">
    <property type="entry name" value="methyltr_grsp"/>
    <property type="match status" value="1"/>
</dbReference>
<dbReference type="InterPro" id="IPR000682">
    <property type="entry name" value="PCMT"/>
</dbReference>
<dbReference type="EC" id="2.1.1.77" evidence="3"/>
<evidence type="ECO:0000256" key="6">
    <source>
        <dbReference type="ARBA" id="ARBA00022603"/>
    </source>
</evidence>
<keyword evidence="8" id="KW-0949">S-adenosyl-L-methionine</keyword>
<sequence>MSSAARERRRLAERLRRDGALTDPWWIDAFRRVPRHVFLPRFFVPKGPLWAALDRDDPGWLTTVYSDSVLVTQLDDDPERWTVARREGPVTGTPTSSSSMPAIMAVMLEELRVRDGDRVLEIGTGTGYNAALLCHRLGDANVSTVDIDPALSLAAKAALAAIGYAPECEVADGEKGFEPGAPYDRVLCTCSVSHIPPAWLEQTRPGGLVLTTLNRPIGAGLIRLVAGEGATGEGEVLARDGRFMPMRAHRLADSTAVLRHRGPPSAKGVTTLSLDTVLDPASPFEFFVSLELPGVTAAFDPDGGDTCFLVHPDGSWAGHRTVNDEFLVEQGGRRRLWDLVEHAYERWRSLGRPAREEFRVSVSGQRQEIRFGEQRWPLA</sequence>
<evidence type="ECO:0000256" key="11">
    <source>
        <dbReference type="ARBA" id="ARBA00031350"/>
    </source>
</evidence>
<proteinExistence type="inferred from homology"/>
<evidence type="ECO:0000256" key="9">
    <source>
        <dbReference type="ARBA" id="ARBA00030757"/>
    </source>
</evidence>
<dbReference type="EMBL" id="SWMS01000001">
    <property type="protein sequence ID" value="TKG73599.1"/>
    <property type="molecule type" value="Genomic_DNA"/>
</dbReference>
<dbReference type="InterPro" id="IPR029063">
    <property type="entry name" value="SAM-dependent_MTases_sf"/>
</dbReference>
<accession>A0ABY2SCC7</accession>
<evidence type="ECO:0000313" key="12">
    <source>
        <dbReference type="EMBL" id="TKG73599.1"/>
    </source>
</evidence>
<evidence type="ECO:0000256" key="2">
    <source>
        <dbReference type="ARBA" id="ARBA00005369"/>
    </source>
</evidence>
<reference evidence="12 13" key="1">
    <citation type="journal article" date="2015" name="Antonie Van Leeuwenhoek">
        <title>Prauserella endophytica sp. nov., an endophytic actinobacterium isolated from Tamarix taklamakanensis.</title>
        <authorList>
            <person name="Liu J.M."/>
            <person name="Habden X."/>
            <person name="Guo L."/>
            <person name="Tuo L."/>
            <person name="Jiang Z.K."/>
            <person name="Liu S.W."/>
            <person name="Liu X.F."/>
            <person name="Chen L."/>
            <person name="Li R.F."/>
            <person name="Zhang Y.Q."/>
            <person name="Sun C.H."/>
        </authorList>
    </citation>
    <scope>NUCLEOTIDE SEQUENCE [LARGE SCALE GENOMIC DNA]</scope>
    <source>
        <strain evidence="12 13">CGMCC 4.7182</strain>
    </source>
</reference>
<evidence type="ECO:0000313" key="13">
    <source>
        <dbReference type="Proteomes" id="UP000309992"/>
    </source>
</evidence>
<protein>
    <recommendedName>
        <fullName evidence="4">Protein-L-isoaspartate O-methyltransferase</fullName>
        <ecNumber evidence="3">2.1.1.77</ecNumber>
    </recommendedName>
    <alternativeName>
        <fullName evidence="11">L-isoaspartyl protein carboxyl methyltransferase</fullName>
    </alternativeName>
    <alternativeName>
        <fullName evidence="9">Protein L-isoaspartyl methyltransferase</fullName>
    </alternativeName>
    <alternativeName>
        <fullName evidence="10">Protein-beta-aspartate methyltransferase</fullName>
    </alternativeName>
</protein>
<keyword evidence="13" id="KW-1185">Reference proteome</keyword>
<keyword evidence="7" id="KW-0808">Transferase</keyword>
<dbReference type="RefSeq" id="WP_112266383.1">
    <property type="nucleotide sequence ID" value="NZ_SWMS01000001.1"/>
</dbReference>
<keyword evidence="6 12" id="KW-0489">Methyltransferase</keyword>
<evidence type="ECO:0000256" key="10">
    <source>
        <dbReference type="ARBA" id="ARBA00031323"/>
    </source>
</evidence>
<evidence type="ECO:0000256" key="3">
    <source>
        <dbReference type="ARBA" id="ARBA00011890"/>
    </source>
</evidence>
<dbReference type="CDD" id="cd02440">
    <property type="entry name" value="AdoMet_MTases"/>
    <property type="match status" value="1"/>
</dbReference>
<gene>
    <name evidence="12" type="ORF">FCN18_03325</name>
</gene>
<evidence type="ECO:0000256" key="8">
    <source>
        <dbReference type="ARBA" id="ARBA00022691"/>
    </source>
</evidence>
<keyword evidence="5" id="KW-0963">Cytoplasm</keyword>
<dbReference type="GO" id="GO:0032259">
    <property type="term" value="P:methylation"/>
    <property type="evidence" value="ECO:0007669"/>
    <property type="project" value="UniProtKB-KW"/>
</dbReference>
<comment type="similarity">
    <text evidence="2">Belongs to the methyltransferase superfamily. L-isoaspartyl/D-aspartyl protein methyltransferase family.</text>
</comment>